<accession>A0A1S9N5W3</accession>
<name>A0A1S9N5W3_CLOBE</name>
<dbReference type="GO" id="GO:0004190">
    <property type="term" value="F:aspartic-type endopeptidase activity"/>
    <property type="evidence" value="ECO:0007669"/>
    <property type="project" value="InterPro"/>
</dbReference>
<keyword evidence="2" id="KW-0812">Transmembrane</keyword>
<dbReference type="InterPro" id="IPR050882">
    <property type="entry name" value="Prepilin_peptidase/N-MTase"/>
</dbReference>
<dbReference type="PANTHER" id="PTHR30487">
    <property type="entry name" value="TYPE 4 PREPILIN-LIKE PROTEINS LEADER PEPTIDE-PROCESSING ENZYME"/>
    <property type="match status" value="1"/>
</dbReference>
<dbReference type="GO" id="GO:0005886">
    <property type="term" value="C:plasma membrane"/>
    <property type="evidence" value="ECO:0007669"/>
    <property type="project" value="TreeGrafter"/>
</dbReference>
<dbReference type="GO" id="GO:0006465">
    <property type="term" value="P:signal peptide processing"/>
    <property type="evidence" value="ECO:0007669"/>
    <property type="project" value="TreeGrafter"/>
</dbReference>
<organism evidence="4 5">
    <name type="scientific">Clostridium beijerinckii</name>
    <name type="common">Clostridium MP</name>
    <dbReference type="NCBI Taxonomy" id="1520"/>
    <lineage>
        <taxon>Bacteria</taxon>
        <taxon>Bacillati</taxon>
        <taxon>Bacillota</taxon>
        <taxon>Clostridia</taxon>
        <taxon>Eubacteriales</taxon>
        <taxon>Clostridiaceae</taxon>
        <taxon>Clostridium</taxon>
    </lineage>
</organism>
<gene>
    <name evidence="4" type="ORF">CBEIBR21_13485</name>
</gene>
<dbReference type="EMBL" id="MWMH01000004">
    <property type="protein sequence ID" value="OOP72825.1"/>
    <property type="molecule type" value="Genomic_DNA"/>
</dbReference>
<keyword evidence="2" id="KW-1133">Transmembrane helix</keyword>
<sequence length="147" mass="16383">MKDVFKIAFWNLIVLRGFFYALILTYASIVDIRNKIIPDKVHVLIILLSLCSINSFTYILGFLIVPLPFLITEFIKGDGIGGGDIKFMAANGLFLGLKGGFIGSFIGLTIAVLINIAYYKIKNKDKEISFPLAPYLSIGCFLTYLLF</sequence>
<evidence type="ECO:0000256" key="2">
    <source>
        <dbReference type="SAM" id="Phobius"/>
    </source>
</evidence>
<dbReference type="AlphaFoldDB" id="A0A1S9N5W3"/>
<comment type="similarity">
    <text evidence="1">Belongs to the peptidase A24 family.</text>
</comment>
<dbReference type="Pfam" id="PF01478">
    <property type="entry name" value="Peptidase_A24"/>
    <property type="match status" value="1"/>
</dbReference>
<proteinExistence type="inferred from homology"/>
<evidence type="ECO:0000256" key="1">
    <source>
        <dbReference type="ARBA" id="ARBA00005801"/>
    </source>
</evidence>
<feature type="transmembrane region" description="Helical" evidence="2">
    <location>
        <begin position="41"/>
        <end position="65"/>
    </location>
</feature>
<evidence type="ECO:0000259" key="3">
    <source>
        <dbReference type="Pfam" id="PF01478"/>
    </source>
</evidence>
<dbReference type="RefSeq" id="WP_078115913.1">
    <property type="nucleotide sequence ID" value="NZ_MWMH01000004.1"/>
</dbReference>
<evidence type="ECO:0000313" key="5">
    <source>
        <dbReference type="Proteomes" id="UP000190959"/>
    </source>
</evidence>
<dbReference type="Proteomes" id="UP000190959">
    <property type="component" value="Unassembled WGS sequence"/>
</dbReference>
<feature type="transmembrane region" description="Helical" evidence="2">
    <location>
        <begin position="128"/>
        <end position="146"/>
    </location>
</feature>
<reference evidence="4 5" key="1">
    <citation type="submission" date="2017-02" db="EMBL/GenBank/DDBJ databases">
        <title>Genome sequence of Clostridium beijerinckii Br21.</title>
        <authorList>
            <person name="Fonseca B.C."/>
            <person name="Guazzaroni M.E."/>
            <person name="Riano-Pachon D.M."/>
            <person name="Reginatto V."/>
        </authorList>
    </citation>
    <scope>NUCLEOTIDE SEQUENCE [LARGE SCALE GENOMIC DNA]</scope>
    <source>
        <strain evidence="4 5">Br21</strain>
    </source>
</reference>
<protein>
    <submittedName>
        <fullName evidence="4">Prepilin peptidase</fullName>
    </submittedName>
</protein>
<feature type="transmembrane region" description="Helical" evidence="2">
    <location>
        <begin position="101"/>
        <end position="121"/>
    </location>
</feature>
<feature type="domain" description="Prepilin type IV endopeptidase peptidase" evidence="3">
    <location>
        <begin position="19"/>
        <end position="114"/>
    </location>
</feature>
<evidence type="ECO:0000313" key="4">
    <source>
        <dbReference type="EMBL" id="OOP72825.1"/>
    </source>
</evidence>
<keyword evidence="2" id="KW-0472">Membrane</keyword>
<dbReference type="InterPro" id="IPR000045">
    <property type="entry name" value="Prepilin_IV_endopep_pep"/>
</dbReference>
<dbReference type="Gene3D" id="1.20.120.1220">
    <property type="match status" value="1"/>
</dbReference>
<feature type="transmembrane region" description="Helical" evidence="2">
    <location>
        <begin position="7"/>
        <end position="29"/>
    </location>
</feature>
<comment type="caution">
    <text evidence="4">The sequence shown here is derived from an EMBL/GenBank/DDBJ whole genome shotgun (WGS) entry which is preliminary data.</text>
</comment>
<dbReference type="PANTHER" id="PTHR30487:SF0">
    <property type="entry name" value="PREPILIN LEADER PEPTIDASE_N-METHYLTRANSFERASE-RELATED"/>
    <property type="match status" value="1"/>
</dbReference>